<keyword evidence="2" id="KW-1003">Cell membrane</keyword>
<dbReference type="STRING" id="768671.ThimaDRAFT_0949"/>
<dbReference type="Pfam" id="PF12704">
    <property type="entry name" value="MacB_PCD"/>
    <property type="match status" value="1"/>
</dbReference>
<dbReference type="OrthoDB" id="9784014at2"/>
<dbReference type="PATRIC" id="fig|768671.3.peg.1014"/>
<dbReference type="InterPro" id="IPR025857">
    <property type="entry name" value="MacB_PCD"/>
</dbReference>
<evidence type="ECO:0000256" key="1">
    <source>
        <dbReference type="ARBA" id="ARBA00004651"/>
    </source>
</evidence>
<feature type="transmembrane region" description="Helical" evidence="6">
    <location>
        <begin position="291"/>
        <end position="313"/>
    </location>
</feature>
<evidence type="ECO:0000256" key="2">
    <source>
        <dbReference type="ARBA" id="ARBA00022475"/>
    </source>
</evidence>
<keyword evidence="3 6" id="KW-0812">Transmembrane</keyword>
<protein>
    <recommendedName>
        <fullName evidence="11">ABC3 transporter permease protein domain-containing protein</fullName>
    </recommendedName>
</protein>
<feature type="transmembrane region" description="Helical" evidence="6">
    <location>
        <begin position="16"/>
        <end position="35"/>
    </location>
</feature>
<evidence type="ECO:0000256" key="4">
    <source>
        <dbReference type="ARBA" id="ARBA00022989"/>
    </source>
</evidence>
<dbReference type="Pfam" id="PF02687">
    <property type="entry name" value="FtsX"/>
    <property type="match status" value="1"/>
</dbReference>
<feature type="transmembrane region" description="Helical" evidence="6">
    <location>
        <begin position="267"/>
        <end position="285"/>
    </location>
</feature>
<evidence type="ECO:0000259" key="8">
    <source>
        <dbReference type="Pfam" id="PF12704"/>
    </source>
</evidence>
<dbReference type="PANTHER" id="PTHR43738:SF2">
    <property type="entry name" value="ABC TRANSPORTER PERMEASE"/>
    <property type="match status" value="1"/>
</dbReference>
<evidence type="ECO:0000313" key="10">
    <source>
        <dbReference type="Proteomes" id="UP000005459"/>
    </source>
</evidence>
<feature type="transmembrane region" description="Helical" evidence="6">
    <location>
        <begin position="333"/>
        <end position="351"/>
    </location>
</feature>
<keyword evidence="5 6" id="KW-0472">Membrane</keyword>
<dbReference type="PANTHER" id="PTHR43738">
    <property type="entry name" value="ABC TRANSPORTER, MEMBRANE PROTEIN"/>
    <property type="match status" value="1"/>
</dbReference>
<evidence type="ECO:0000313" key="9">
    <source>
        <dbReference type="EMBL" id="EGV19503.1"/>
    </source>
</evidence>
<gene>
    <name evidence="9" type="ORF">ThimaDRAFT_0949</name>
</gene>
<feature type="transmembrane region" description="Helical" evidence="6">
    <location>
        <begin position="387"/>
        <end position="407"/>
    </location>
</feature>
<dbReference type="GO" id="GO:0005886">
    <property type="term" value="C:plasma membrane"/>
    <property type="evidence" value="ECO:0007669"/>
    <property type="project" value="UniProtKB-SubCell"/>
</dbReference>
<dbReference type="EMBL" id="AFWV01000003">
    <property type="protein sequence ID" value="EGV19503.1"/>
    <property type="molecule type" value="Genomic_DNA"/>
</dbReference>
<dbReference type="AlphaFoldDB" id="F9U891"/>
<evidence type="ECO:0000256" key="5">
    <source>
        <dbReference type="ARBA" id="ARBA00023136"/>
    </source>
</evidence>
<dbReference type="InterPro" id="IPR051125">
    <property type="entry name" value="ABC-4/HrtB_transporter"/>
</dbReference>
<sequence length="419" mass="44320">MPILILAWKSLLNRRGTALLTVLSIGLSVALLVGVERLRTETRASFANTISGTDLIVGARTGPVQLLLYAVFRIGQATNNISWDSYLEIAAHPRVAWAIPISLGDSHRGYPVLGTTSAYFEHYRYGRGDGLVLAEGAPFFDLYDAVLGADVARALGYGLGDAVVIAHGASDVAFARHDEHPFRVVGVLAPTGTPVDRTVHVSLEGIEAIHVGWDGGAPLPGRVVDADAARAMDLAPKAITAALLGLTSRISTFQVQRFVNDYRAEPLTAILPGVALAELWGLIAVGERALLLVSGFVVVVGLFGLLTALLTSLGERRREMSILRSVGARPSHVFALILGEALVLTLLGILVGLGVLYAALFVAQPLILSEMGIFVAVGTLSAREMMLLALVLAAGVLVGLIPSYRAYRLSLADGLSIRV</sequence>
<proteinExistence type="predicted"/>
<dbReference type="Proteomes" id="UP000005459">
    <property type="component" value="Unassembled WGS sequence"/>
</dbReference>
<keyword evidence="10" id="KW-1185">Reference proteome</keyword>
<feature type="domain" description="ABC3 transporter permease C-terminal" evidence="7">
    <location>
        <begin position="292"/>
        <end position="410"/>
    </location>
</feature>
<keyword evidence="4 6" id="KW-1133">Transmembrane helix</keyword>
<organism evidence="9 10">
    <name type="scientific">Thiocapsa marina 5811</name>
    <dbReference type="NCBI Taxonomy" id="768671"/>
    <lineage>
        <taxon>Bacteria</taxon>
        <taxon>Pseudomonadati</taxon>
        <taxon>Pseudomonadota</taxon>
        <taxon>Gammaproteobacteria</taxon>
        <taxon>Chromatiales</taxon>
        <taxon>Chromatiaceae</taxon>
        <taxon>Thiocapsa</taxon>
    </lineage>
</organism>
<dbReference type="eggNOG" id="COG0577">
    <property type="taxonomic scope" value="Bacteria"/>
</dbReference>
<dbReference type="InterPro" id="IPR003838">
    <property type="entry name" value="ABC3_permease_C"/>
</dbReference>
<evidence type="ECO:0000256" key="3">
    <source>
        <dbReference type="ARBA" id="ARBA00022692"/>
    </source>
</evidence>
<feature type="domain" description="MacB-like periplasmic core" evidence="8">
    <location>
        <begin position="19"/>
        <end position="207"/>
    </location>
</feature>
<name>F9U891_9GAMM</name>
<evidence type="ECO:0000256" key="6">
    <source>
        <dbReference type="SAM" id="Phobius"/>
    </source>
</evidence>
<reference evidence="9 10" key="1">
    <citation type="submission" date="2011-06" db="EMBL/GenBank/DDBJ databases">
        <title>The draft genome of Thiocapsa marina 5811.</title>
        <authorList>
            <consortium name="US DOE Joint Genome Institute (JGI-PGF)"/>
            <person name="Lucas S."/>
            <person name="Han J."/>
            <person name="Cheng J.-F."/>
            <person name="Goodwin L."/>
            <person name="Pitluck S."/>
            <person name="Peters L."/>
            <person name="Land M.L."/>
            <person name="Hauser L."/>
            <person name="Vogl K."/>
            <person name="Liu Z."/>
            <person name="Imhoff J."/>
            <person name="Thiel V."/>
            <person name="Frigaard N.-U."/>
            <person name="Bryant D."/>
            <person name="Woyke T.J."/>
        </authorList>
    </citation>
    <scope>NUCLEOTIDE SEQUENCE [LARGE SCALE GENOMIC DNA]</scope>
    <source>
        <strain evidence="9 10">5811</strain>
    </source>
</reference>
<comment type="subcellular location">
    <subcellularLocation>
        <location evidence="1">Cell membrane</location>
        <topology evidence="1">Multi-pass membrane protein</topology>
    </subcellularLocation>
</comment>
<accession>F9U891</accession>
<evidence type="ECO:0008006" key="11">
    <source>
        <dbReference type="Google" id="ProtNLM"/>
    </source>
</evidence>
<feature type="transmembrane region" description="Helical" evidence="6">
    <location>
        <begin position="357"/>
        <end position="380"/>
    </location>
</feature>
<evidence type="ECO:0000259" key="7">
    <source>
        <dbReference type="Pfam" id="PF02687"/>
    </source>
</evidence>
<dbReference type="RefSeq" id="WP_007191826.1">
    <property type="nucleotide sequence ID" value="NZ_AFWV01000003.1"/>
</dbReference>